<feature type="domain" description="Smf/DprA SLOG" evidence="1">
    <location>
        <begin position="2"/>
        <end position="183"/>
    </location>
</feature>
<accession>A0ABZ2AI66</accession>
<organism evidence="2 3">
    <name type="scientific">Metamycoplasma gateae</name>
    <dbReference type="NCBI Taxonomy" id="35769"/>
    <lineage>
        <taxon>Bacteria</taxon>
        <taxon>Bacillati</taxon>
        <taxon>Mycoplasmatota</taxon>
        <taxon>Mycoplasmoidales</taxon>
        <taxon>Metamycoplasmataceae</taxon>
        <taxon>Metamycoplasma</taxon>
    </lineage>
</organism>
<protein>
    <submittedName>
        <fullName evidence="2">DNA-processing protein DprA</fullName>
    </submittedName>
</protein>
<proteinExistence type="predicted"/>
<sequence length="187" mass="21776">MNIKQPPFVLFYKGNLNLLNIQEEFIYLTGSYETKSINEYINSLKNKDNITFINLFWNGLERKILKRLIKNKSKIVILLPCGIEWGIKNLNLAEFESENCLFISEYPDEYHCTKNSFIARNRINACFSKKLILLSSLDKKFNGVINEFLDQGKDIECLLFNDHLNNDQNIDLINEGATLINKNLEIC</sequence>
<evidence type="ECO:0000313" key="2">
    <source>
        <dbReference type="EMBL" id="WVN21215.1"/>
    </source>
</evidence>
<dbReference type="Proteomes" id="UP001431935">
    <property type="component" value="Chromosome"/>
</dbReference>
<gene>
    <name evidence="2" type="ORF">V2E26_02255</name>
</gene>
<reference evidence="2" key="1">
    <citation type="submission" date="2024-01" db="EMBL/GenBank/DDBJ databases">
        <title>Complete genome sequence of Mycoplasma gateae strain 3700.</title>
        <authorList>
            <person name="Spergser J."/>
        </authorList>
    </citation>
    <scope>NUCLEOTIDE SEQUENCE [LARGE SCALE GENOMIC DNA]</scope>
    <source>
        <strain evidence="2">3700</strain>
    </source>
</reference>
<dbReference type="InterPro" id="IPR057666">
    <property type="entry name" value="DrpA_SLOG"/>
</dbReference>
<dbReference type="Pfam" id="PF02481">
    <property type="entry name" value="DNA_processg_A"/>
    <property type="match status" value="1"/>
</dbReference>
<dbReference type="Gene3D" id="3.40.50.450">
    <property type="match status" value="1"/>
</dbReference>
<name>A0ABZ2AI66_9BACT</name>
<dbReference type="EMBL" id="CP143578">
    <property type="protein sequence ID" value="WVN21215.1"/>
    <property type="molecule type" value="Genomic_DNA"/>
</dbReference>
<evidence type="ECO:0000259" key="1">
    <source>
        <dbReference type="Pfam" id="PF02481"/>
    </source>
</evidence>
<keyword evidence="3" id="KW-1185">Reference proteome</keyword>
<dbReference type="RefSeq" id="WP_330463254.1">
    <property type="nucleotide sequence ID" value="NZ_CP143578.1"/>
</dbReference>
<evidence type="ECO:0000313" key="3">
    <source>
        <dbReference type="Proteomes" id="UP001431935"/>
    </source>
</evidence>